<comment type="caution">
    <text evidence="2">The sequence shown here is derived from an EMBL/GenBank/DDBJ whole genome shotgun (WGS) entry which is preliminary data.</text>
</comment>
<protein>
    <submittedName>
        <fullName evidence="2">Uncharacterized protein</fullName>
    </submittedName>
</protein>
<reference evidence="2" key="1">
    <citation type="submission" date="2022-10" db="EMBL/GenBank/DDBJ databases">
        <authorList>
            <person name="Chen Y."/>
            <person name="Dougan E. K."/>
            <person name="Chan C."/>
            <person name="Rhodes N."/>
            <person name="Thang M."/>
        </authorList>
    </citation>
    <scope>NUCLEOTIDE SEQUENCE</scope>
</reference>
<feature type="region of interest" description="Disordered" evidence="1">
    <location>
        <begin position="387"/>
        <end position="451"/>
    </location>
</feature>
<reference evidence="3" key="2">
    <citation type="submission" date="2024-04" db="EMBL/GenBank/DDBJ databases">
        <authorList>
            <person name="Chen Y."/>
            <person name="Shah S."/>
            <person name="Dougan E. K."/>
            <person name="Thang M."/>
            <person name="Chan C."/>
        </authorList>
    </citation>
    <scope>NUCLEOTIDE SEQUENCE [LARGE SCALE GENOMIC DNA]</scope>
</reference>
<dbReference type="EMBL" id="CAMXCT010000534">
    <property type="protein sequence ID" value="CAI3980050.1"/>
    <property type="molecule type" value="Genomic_DNA"/>
</dbReference>
<proteinExistence type="predicted"/>
<sequence>MPLPDLSHLTLTELKTEVVSFGQKHQGDTFEKAWEDQGWISFMVTKYGNSKVLSHRRLIRFVELMVEKHERTNTQVPLLPPPDSLAGGYAMIEEISGRRSTRAKAKAMPVPSGATAAEPLDYDEDLAFEMFNQGTTATTPLHQDPEFTALQDRILNMENALGRVIQHLENQGDLSTVNGRRKLFQSIACHRPIHLWYSPVGCGLNRQDHSDGTPVLAAGHRRTVLKPQKSQGRNNFARSQLSAPEETDETGVKRRRLDGKQGPVPNMKECQAMFQDIQKILPRVGKLEIQSTPIIQQLQSIFPDRQVITAVACRGTDRTLPPPENLHHTMAPYRKTIMILRPSGDIRYEREWEKWADLSNRQLIRPAHPCRINITVFAKEFEATVTPSQSSLSPMPTADTRTENPEVLMPENPPYEPMSMQPTPPMPAEGEDLPSQDTTSPVSEKKIHAHQSEICRNEQSSYFQALPRWEQNQLLTIHKNLGHPSNERLARALQANGQRPEMDVIALLNQHWLNWAGAPQEMKVDSGKLYRSAPENVRLSLPEEGEPGGPDLPEDLTQIQQQINRIYQHPDAMQSIPEHDTLETQSPDAASIDIPTDQAEGFITCADEECFEMQMDPDMEAWSHVLLILACLCFVKTQWYLTECLGSGELGEGGKGSCYLKPFGYWWQGPLLQQDQGVRLSTAFEKGAGTLNTFSVLSLGLRASVLALSKTTGVRVC</sequence>
<evidence type="ECO:0000256" key="1">
    <source>
        <dbReference type="SAM" id="MobiDB-lite"/>
    </source>
</evidence>
<dbReference type="EMBL" id="CAMXCT020000534">
    <property type="protein sequence ID" value="CAL1133425.1"/>
    <property type="molecule type" value="Genomic_DNA"/>
</dbReference>
<evidence type="ECO:0000313" key="4">
    <source>
        <dbReference type="Proteomes" id="UP001152797"/>
    </source>
</evidence>
<feature type="compositionally biased region" description="Pro residues" evidence="1">
    <location>
        <begin position="411"/>
        <end position="427"/>
    </location>
</feature>
<evidence type="ECO:0000313" key="2">
    <source>
        <dbReference type="EMBL" id="CAI3980050.1"/>
    </source>
</evidence>
<name>A0A9P1BWV6_9DINO</name>
<feature type="compositionally biased region" description="Polar residues" evidence="1">
    <location>
        <begin position="228"/>
        <end position="242"/>
    </location>
</feature>
<organism evidence="2">
    <name type="scientific">Cladocopium goreaui</name>
    <dbReference type="NCBI Taxonomy" id="2562237"/>
    <lineage>
        <taxon>Eukaryota</taxon>
        <taxon>Sar</taxon>
        <taxon>Alveolata</taxon>
        <taxon>Dinophyceae</taxon>
        <taxon>Suessiales</taxon>
        <taxon>Symbiodiniaceae</taxon>
        <taxon>Cladocopium</taxon>
    </lineage>
</organism>
<dbReference type="EMBL" id="CAMXCT030000534">
    <property type="protein sequence ID" value="CAL4767362.1"/>
    <property type="molecule type" value="Genomic_DNA"/>
</dbReference>
<keyword evidence="4" id="KW-1185">Reference proteome</keyword>
<gene>
    <name evidence="2" type="ORF">C1SCF055_LOCUS7958</name>
</gene>
<feature type="region of interest" description="Disordered" evidence="1">
    <location>
        <begin position="227"/>
        <end position="266"/>
    </location>
</feature>
<dbReference type="Proteomes" id="UP001152797">
    <property type="component" value="Unassembled WGS sequence"/>
</dbReference>
<feature type="non-terminal residue" evidence="2">
    <location>
        <position position="717"/>
    </location>
</feature>
<evidence type="ECO:0000313" key="3">
    <source>
        <dbReference type="EMBL" id="CAL1133425.1"/>
    </source>
</evidence>
<accession>A0A9P1BWV6</accession>
<dbReference type="AlphaFoldDB" id="A0A9P1BWV6"/>